<gene>
    <name evidence="9" type="ORF">GCM10010911_39160</name>
</gene>
<dbReference type="Proteomes" id="UP000612456">
    <property type="component" value="Unassembled WGS sequence"/>
</dbReference>
<comment type="similarity">
    <text evidence="7">Belongs to the binding-protein-dependent transport system permease family.</text>
</comment>
<dbReference type="EMBL" id="BMHP01000003">
    <property type="protein sequence ID" value="GGD77316.1"/>
    <property type="molecule type" value="Genomic_DNA"/>
</dbReference>
<evidence type="ECO:0000256" key="2">
    <source>
        <dbReference type="ARBA" id="ARBA00022448"/>
    </source>
</evidence>
<proteinExistence type="inferred from homology"/>
<reference evidence="9" key="1">
    <citation type="journal article" date="2014" name="Int. J. Syst. Evol. Microbiol.">
        <title>Complete genome sequence of Corynebacterium casei LMG S-19264T (=DSM 44701T), isolated from a smear-ripened cheese.</title>
        <authorList>
            <consortium name="US DOE Joint Genome Institute (JGI-PGF)"/>
            <person name="Walter F."/>
            <person name="Albersmeier A."/>
            <person name="Kalinowski J."/>
            <person name="Ruckert C."/>
        </authorList>
    </citation>
    <scope>NUCLEOTIDE SEQUENCE</scope>
    <source>
        <strain evidence="9">CGMCC 1.15178</strain>
    </source>
</reference>
<feature type="transmembrane region" description="Helical" evidence="7">
    <location>
        <begin position="221"/>
        <end position="241"/>
    </location>
</feature>
<dbReference type="SUPFAM" id="SSF161098">
    <property type="entry name" value="MetI-like"/>
    <property type="match status" value="1"/>
</dbReference>
<dbReference type="RefSeq" id="WP_188994082.1">
    <property type="nucleotide sequence ID" value="NZ_BMHP01000003.1"/>
</dbReference>
<dbReference type="GO" id="GO:0005886">
    <property type="term" value="C:plasma membrane"/>
    <property type="evidence" value="ECO:0007669"/>
    <property type="project" value="UniProtKB-SubCell"/>
</dbReference>
<dbReference type="InterPro" id="IPR035906">
    <property type="entry name" value="MetI-like_sf"/>
</dbReference>
<feature type="domain" description="ABC transmembrane type-1" evidence="8">
    <location>
        <begin position="87"/>
        <end position="300"/>
    </location>
</feature>
<dbReference type="GO" id="GO:0055085">
    <property type="term" value="P:transmembrane transport"/>
    <property type="evidence" value="ECO:0007669"/>
    <property type="project" value="InterPro"/>
</dbReference>
<dbReference type="PANTHER" id="PTHR30193:SF37">
    <property type="entry name" value="INNER MEMBRANE ABC TRANSPORTER PERMEASE PROTEIN YCJO"/>
    <property type="match status" value="1"/>
</dbReference>
<evidence type="ECO:0000256" key="7">
    <source>
        <dbReference type="RuleBase" id="RU363032"/>
    </source>
</evidence>
<dbReference type="InterPro" id="IPR051393">
    <property type="entry name" value="ABC_transporter_permease"/>
</dbReference>
<keyword evidence="3" id="KW-1003">Cell membrane</keyword>
<feature type="transmembrane region" description="Helical" evidence="7">
    <location>
        <begin position="183"/>
        <end position="201"/>
    </location>
</feature>
<feature type="transmembrane region" description="Helical" evidence="7">
    <location>
        <begin position="124"/>
        <end position="144"/>
    </location>
</feature>
<sequence>MSEVKPQIVVKVAPRQRISAFLNKESVAGWLFIAPMLIGIGIFTYAALVVSLGISFTDWDLLTPAKFNGFDNYYTLFTRDQAFVDALKNTLFFVITLVPLGIASSMFLAILLNRRIKGLSFFRTAFYLPHITSTIAIAAVWLWIFNPDLGLINSILTKLGVDHPPHWLETVVWAKPALLIVRIWQVAGYYMILFLAGLQTISDDLYEAASIDGAGSWQKTWNITIPLLANTTFFAVIMLTIESFNIFEAIYAITEGGPGGSTNTLLYYIYTEGFQSYRMGYASAIAWVLFLILFLLTLVQFAIRRRKE</sequence>
<feature type="transmembrane region" description="Helical" evidence="7">
    <location>
        <begin position="91"/>
        <end position="112"/>
    </location>
</feature>
<dbReference type="PANTHER" id="PTHR30193">
    <property type="entry name" value="ABC TRANSPORTER PERMEASE PROTEIN"/>
    <property type="match status" value="1"/>
</dbReference>
<name>A0A916Z5W4_9BACL</name>
<feature type="transmembrane region" description="Helical" evidence="7">
    <location>
        <begin position="27"/>
        <end position="54"/>
    </location>
</feature>
<evidence type="ECO:0000313" key="10">
    <source>
        <dbReference type="Proteomes" id="UP000612456"/>
    </source>
</evidence>
<keyword evidence="6 7" id="KW-0472">Membrane</keyword>
<evidence type="ECO:0000256" key="4">
    <source>
        <dbReference type="ARBA" id="ARBA00022692"/>
    </source>
</evidence>
<keyword evidence="2 7" id="KW-0813">Transport</keyword>
<evidence type="ECO:0000259" key="8">
    <source>
        <dbReference type="PROSITE" id="PS50928"/>
    </source>
</evidence>
<comment type="caution">
    <text evidence="9">The sequence shown here is derived from an EMBL/GenBank/DDBJ whole genome shotgun (WGS) entry which is preliminary data.</text>
</comment>
<accession>A0A916Z5W4</accession>
<reference evidence="9" key="2">
    <citation type="submission" date="2020-09" db="EMBL/GenBank/DDBJ databases">
        <authorList>
            <person name="Sun Q."/>
            <person name="Zhou Y."/>
        </authorList>
    </citation>
    <scope>NUCLEOTIDE SEQUENCE</scope>
    <source>
        <strain evidence="9">CGMCC 1.15178</strain>
    </source>
</reference>
<keyword evidence="5 7" id="KW-1133">Transmembrane helix</keyword>
<dbReference type="PROSITE" id="PS50928">
    <property type="entry name" value="ABC_TM1"/>
    <property type="match status" value="1"/>
</dbReference>
<organism evidence="9 10">
    <name type="scientific">Paenibacillus nasutitermitis</name>
    <dbReference type="NCBI Taxonomy" id="1652958"/>
    <lineage>
        <taxon>Bacteria</taxon>
        <taxon>Bacillati</taxon>
        <taxon>Bacillota</taxon>
        <taxon>Bacilli</taxon>
        <taxon>Bacillales</taxon>
        <taxon>Paenibacillaceae</taxon>
        <taxon>Paenibacillus</taxon>
    </lineage>
</organism>
<evidence type="ECO:0000256" key="5">
    <source>
        <dbReference type="ARBA" id="ARBA00022989"/>
    </source>
</evidence>
<evidence type="ECO:0000256" key="3">
    <source>
        <dbReference type="ARBA" id="ARBA00022475"/>
    </source>
</evidence>
<evidence type="ECO:0000313" key="9">
    <source>
        <dbReference type="EMBL" id="GGD77316.1"/>
    </source>
</evidence>
<evidence type="ECO:0000256" key="6">
    <source>
        <dbReference type="ARBA" id="ARBA00023136"/>
    </source>
</evidence>
<dbReference type="CDD" id="cd06261">
    <property type="entry name" value="TM_PBP2"/>
    <property type="match status" value="1"/>
</dbReference>
<dbReference type="Pfam" id="PF00528">
    <property type="entry name" value="BPD_transp_1"/>
    <property type="match status" value="1"/>
</dbReference>
<keyword evidence="10" id="KW-1185">Reference proteome</keyword>
<evidence type="ECO:0000256" key="1">
    <source>
        <dbReference type="ARBA" id="ARBA00004651"/>
    </source>
</evidence>
<dbReference type="AlphaFoldDB" id="A0A916Z5W4"/>
<feature type="transmembrane region" description="Helical" evidence="7">
    <location>
        <begin position="284"/>
        <end position="303"/>
    </location>
</feature>
<dbReference type="InterPro" id="IPR000515">
    <property type="entry name" value="MetI-like"/>
</dbReference>
<dbReference type="Gene3D" id="1.10.3720.10">
    <property type="entry name" value="MetI-like"/>
    <property type="match status" value="1"/>
</dbReference>
<protein>
    <submittedName>
        <fullName evidence="9">ABC transporter permease</fullName>
    </submittedName>
</protein>
<keyword evidence="4 7" id="KW-0812">Transmembrane</keyword>
<comment type="subcellular location">
    <subcellularLocation>
        <location evidence="1 7">Cell membrane</location>
        <topology evidence="1 7">Multi-pass membrane protein</topology>
    </subcellularLocation>
</comment>